<organism evidence="1 2">
    <name type="scientific">Smallanthus sonchifolius</name>
    <dbReference type="NCBI Taxonomy" id="185202"/>
    <lineage>
        <taxon>Eukaryota</taxon>
        <taxon>Viridiplantae</taxon>
        <taxon>Streptophyta</taxon>
        <taxon>Embryophyta</taxon>
        <taxon>Tracheophyta</taxon>
        <taxon>Spermatophyta</taxon>
        <taxon>Magnoliopsida</taxon>
        <taxon>eudicotyledons</taxon>
        <taxon>Gunneridae</taxon>
        <taxon>Pentapetalae</taxon>
        <taxon>asterids</taxon>
        <taxon>campanulids</taxon>
        <taxon>Asterales</taxon>
        <taxon>Asteraceae</taxon>
        <taxon>Asteroideae</taxon>
        <taxon>Heliantheae alliance</taxon>
        <taxon>Millerieae</taxon>
        <taxon>Smallanthus</taxon>
    </lineage>
</organism>
<evidence type="ECO:0000313" key="2">
    <source>
        <dbReference type="Proteomes" id="UP001056120"/>
    </source>
</evidence>
<sequence length="613" mass="68571">MAANITAASTVETSGDYPTKIRVLSLEEQSIFVASYCYLISVLVIEMHFSSGFSIMGPLIKPADDADSTAADQVEVDKLLNAGVRVTIYNGQLYPLLAYSLTIWVWSESEVDELSISALPLILIELVIPVKSSLPLSNLYRELPVQLSLPLSSYHCAIVAAFIDLKNNRVQEQSSLITILVEVSDVEDDKLHDDMNAVKKHTTLHQHADEHNTISTDQTDLWICTLATSAFLLLIFDIVSFLLLYFDGDQNGGLNLALQTNSINFGMSPMGLLEIYTTQMKLQVFGYPDNDPNTEMSYPYFEIMGKRKESIAATSFLCSCYVDDACFMFAESAIQNSGKSSALTDTIRIVQDLKAQVDMLKKENSVLLAESPYVSYRNPALWYEQEGEPSQLAAVDIFVSTVDPLKEPPLVTANTVLSILGVNYLVDKVSCYVSDDRASMLSFESLSETSEFARKWVPFCKNYNIEPRAPEWYFAQKIDYLKVKIQPTFVKDRRAMKREYEEFKIHINGFVAKAQKVPDEGWIMQDGTPWPGNNTRDHPGMRLIGLKNIFARKLPNMPKEYIVRLVMDRETDDSFLADLSVVLATGQINPGAPCRGERLAKGGRAGGYKEVDE</sequence>
<name>A0ACB9ITV6_9ASTR</name>
<comment type="caution">
    <text evidence="1">The sequence shown here is derived from an EMBL/GenBank/DDBJ whole genome shotgun (WGS) entry which is preliminary data.</text>
</comment>
<proteinExistence type="predicted"/>
<protein>
    <submittedName>
        <fullName evidence="1">Uncharacterized protein</fullName>
    </submittedName>
</protein>
<dbReference type="EMBL" id="CM042024">
    <property type="protein sequence ID" value="KAI3811266.1"/>
    <property type="molecule type" value="Genomic_DNA"/>
</dbReference>
<accession>A0ACB9ITV6</accession>
<reference evidence="2" key="1">
    <citation type="journal article" date="2022" name="Mol. Ecol. Resour.">
        <title>The genomes of chicory, endive, great burdock and yacon provide insights into Asteraceae palaeo-polyploidization history and plant inulin production.</title>
        <authorList>
            <person name="Fan W."/>
            <person name="Wang S."/>
            <person name="Wang H."/>
            <person name="Wang A."/>
            <person name="Jiang F."/>
            <person name="Liu H."/>
            <person name="Zhao H."/>
            <person name="Xu D."/>
            <person name="Zhang Y."/>
        </authorList>
    </citation>
    <scope>NUCLEOTIDE SEQUENCE [LARGE SCALE GENOMIC DNA]</scope>
    <source>
        <strain evidence="2">cv. Yunnan</strain>
    </source>
</reference>
<reference evidence="1 2" key="2">
    <citation type="journal article" date="2022" name="Mol. Ecol. Resour.">
        <title>The genomes of chicory, endive, great burdock and yacon provide insights into Asteraceae paleo-polyploidization history and plant inulin production.</title>
        <authorList>
            <person name="Fan W."/>
            <person name="Wang S."/>
            <person name="Wang H."/>
            <person name="Wang A."/>
            <person name="Jiang F."/>
            <person name="Liu H."/>
            <person name="Zhao H."/>
            <person name="Xu D."/>
            <person name="Zhang Y."/>
        </authorList>
    </citation>
    <scope>NUCLEOTIDE SEQUENCE [LARGE SCALE GENOMIC DNA]</scope>
    <source>
        <strain evidence="2">cv. Yunnan</strain>
        <tissue evidence="1">Leaves</tissue>
    </source>
</reference>
<dbReference type="Proteomes" id="UP001056120">
    <property type="component" value="Linkage Group LG07"/>
</dbReference>
<keyword evidence="2" id="KW-1185">Reference proteome</keyword>
<evidence type="ECO:0000313" key="1">
    <source>
        <dbReference type="EMBL" id="KAI3811266.1"/>
    </source>
</evidence>
<gene>
    <name evidence="1" type="ORF">L1987_20985</name>
</gene>